<dbReference type="EMBL" id="CAJVPK010000158">
    <property type="protein sequence ID" value="CAG8462679.1"/>
    <property type="molecule type" value="Genomic_DNA"/>
</dbReference>
<sequence length="250" mass="28803">MSIPNELASYFRETSFDKWNHINCLEYLAKVQLRSISSYSWMLQKANNKAIKMPNVPRIHSSVKTLPRFLNDWIYSPIVSSTELANKRKYSEEESPFKIPLPRSLNKDALLTTFGNLCFDWIESHSPASKLTKSYTNSEVSGPPSPSSYDHAVGDTRKSLHTDILNLITIIFENASEVKVYSLQVIEYRMTLYSLNMLNDDFYGFQEEITKKILIMKDLDLTIDHNEGNKVRDVLKIPKSLKNIPPKYAK</sequence>
<accession>A0A9N8Z369</accession>
<name>A0A9N8Z369_9GLOM</name>
<evidence type="ECO:0000313" key="2">
    <source>
        <dbReference type="Proteomes" id="UP000789706"/>
    </source>
</evidence>
<dbReference type="Proteomes" id="UP000789706">
    <property type="component" value="Unassembled WGS sequence"/>
</dbReference>
<comment type="caution">
    <text evidence="1">The sequence shown here is derived from an EMBL/GenBank/DDBJ whole genome shotgun (WGS) entry which is preliminary data.</text>
</comment>
<dbReference type="OrthoDB" id="2431961at2759"/>
<gene>
    <name evidence="1" type="ORF">DEBURN_LOCUS2762</name>
</gene>
<proteinExistence type="predicted"/>
<dbReference type="AlphaFoldDB" id="A0A9N8Z369"/>
<reference evidence="1" key="1">
    <citation type="submission" date="2021-06" db="EMBL/GenBank/DDBJ databases">
        <authorList>
            <person name="Kallberg Y."/>
            <person name="Tangrot J."/>
            <person name="Rosling A."/>
        </authorList>
    </citation>
    <scope>NUCLEOTIDE SEQUENCE</scope>
    <source>
        <strain evidence="1">AZ414A</strain>
    </source>
</reference>
<evidence type="ECO:0000313" key="1">
    <source>
        <dbReference type="EMBL" id="CAG8462679.1"/>
    </source>
</evidence>
<organism evidence="1 2">
    <name type="scientific">Diversispora eburnea</name>
    <dbReference type="NCBI Taxonomy" id="1213867"/>
    <lineage>
        <taxon>Eukaryota</taxon>
        <taxon>Fungi</taxon>
        <taxon>Fungi incertae sedis</taxon>
        <taxon>Mucoromycota</taxon>
        <taxon>Glomeromycotina</taxon>
        <taxon>Glomeromycetes</taxon>
        <taxon>Diversisporales</taxon>
        <taxon>Diversisporaceae</taxon>
        <taxon>Diversispora</taxon>
    </lineage>
</organism>
<protein>
    <submittedName>
        <fullName evidence="1">6132_t:CDS:1</fullName>
    </submittedName>
</protein>
<keyword evidence="2" id="KW-1185">Reference proteome</keyword>